<dbReference type="InterPro" id="IPR005654">
    <property type="entry name" value="ATPase_AFG1-like"/>
</dbReference>
<dbReference type="GO" id="GO:0051301">
    <property type="term" value="P:cell division"/>
    <property type="evidence" value="ECO:0007669"/>
    <property type="project" value="UniProtKB-KW"/>
</dbReference>
<dbReference type="Pfam" id="PF03969">
    <property type="entry name" value="AFG1_ATPase"/>
    <property type="match status" value="1"/>
</dbReference>
<evidence type="ECO:0000313" key="4">
    <source>
        <dbReference type="Proteomes" id="UP000544872"/>
    </source>
</evidence>
<accession>A0A7W9ZE65</accession>
<keyword evidence="3" id="KW-0131">Cell cycle</keyword>
<dbReference type="EMBL" id="JACIIX010000003">
    <property type="protein sequence ID" value="MBB6209811.1"/>
    <property type="molecule type" value="Genomic_DNA"/>
</dbReference>
<keyword evidence="2" id="KW-0067">ATP-binding</keyword>
<dbReference type="GO" id="GO:0005524">
    <property type="term" value="F:ATP binding"/>
    <property type="evidence" value="ECO:0007669"/>
    <property type="project" value="UniProtKB-KW"/>
</dbReference>
<evidence type="ECO:0000256" key="1">
    <source>
        <dbReference type="ARBA" id="ARBA00022741"/>
    </source>
</evidence>
<keyword evidence="4" id="KW-1185">Reference proteome</keyword>
<organism evidence="3 4">
    <name type="scientific">Novispirillum itersonii</name>
    <name type="common">Aquaspirillum itersonii</name>
    <dbReference type="NCBI Taxonomy" id="189"/>
    <lineage>
        <taxon>Bacteria</taxon>
        <taxon>Pseudomonadati</taxon>
        <taxon>Pseudomonadota</taxon>
        <taxon>Alphaproteobacteria</taxon>
        <taxon>Rhodospirillales</taxon>
        <taxon>Novispirillaceae</taxon>
        <taxon>Novispirillum</taxon>
    </lineage>
</organism>
<dbReference type="PANTHER" id="PTHR12169:SF6">
    <property type="entry name" value="AFG1-LIKE ATPASE"/>
    <property type="match status" value="1"/>
</dbReference>
<dbReference type="GO" id="GO:0016887">
    <property type="term" value="F:ATP hydrolysis activity"/>
    <property type="evidence" value="ECO:0007669"/>
    <property type="project" value="InterPro"/>
</dbReference>
<evidence type="ECO:0000313" key="3">
    <source>
        <dbReference type="EMBL" id="MBB6209811.1"/>
    </source>
</evidence>
<comment type="caution">
    <text evidence="3">The sequence shown here is derived from an EMBL/GenBank/DDBJ whole genome shotgun (WGS) entry which is preliminary data.</text>
</comment>
<evidence type="ECO:0000256" key="2">
    <source>
        <dbReference type="ARBA" id="ARBA00022840"/>
    </source>
</evidence>
<protein>
    <submittedName>
        <fullName evidence="3">Cell division protein ZapE</fullName>
    </submittedName>
</protein>
<dbReference type="GO" id="GO:0005737">
    <property type="term" value="C:cytoplasm"/>
    <property type="evidence" value="ECO:0007669"/>
    <property type="project" value="TreeGrafter"/>
</dbReference>
<name>A0A7W9ZE65_NOVIT</name>
<dbReference type="InterPro" id="IPR027417">
    <property type="entry name" value="P-loop_NTPase"/>
</dbReference>
<proteinExistence type="predicted"/>
<dbReference type="Gene3D" id="3.40.50.300">
    <property type="entry name" value="P-loop containing nucleotide triphosphate hydrolases"/>
    <property type="match status" value="1"/>
</dbReference>
<keyword evidence="1" id="KW-0547">Nucleotide-binding</keyword>
<gene>
    <name evidence="3" type="ORF">FHS48_001219</name>
</gene>
<sequence>MADDPLSLYRARLARGELSPDPVQELAAKKLSALFHALKEYQPVAEPTGWRARLGLAKRVEAPPPPRGLYLHGPVGRGKSMLMDLFVSTAPVQACRRVHFHEFLRDFHAALHQWRQQKGRDEADPIPPLARKIAEESWLLCLDELEIRDIADAMVVGRIFDELFKAGVVVVTTSNREPDDLYKDGLQRDRFLPFIALIKQKFDLVELASPTDYRLGRVKGAPVYQQPLGAQATAALDDLFRRMTAGAPVGPATVSVMGRALLVPRSSGEVARFTFSDLCERPLAANDYLHIASLYDVVFIDNVPLLGPANRDAARRFVMLIDALYDHRTLVVISAEAAPEVLYPEGDGAFEFQRTVSRLMEMQAESYIGQKHLA</sequence>
<dbReference type="RefSeq" id="WP_184262386.1">
    <property type="nucleotide sequence ID" value="NZ_JACIIX010000003.1"/>
</dbReference>
<reference evidence="3 4" key="1">
    <citation type="submission" date="2020-08" db="EMBL/GenBank/DDBJ databases">
        <title>Genomic Encyclopedia of Type Strains, Phase IV (KMG-IV): sequencing the most valuable type-strain genomes for metagenomic binning, comparative biology and taxonomic classification.</title>
        <authorList>
            <person name="Goeker M."/>
        </authorList>
    </citation>
    <scope>NUCLEOTIDE SEQUENCE [LARGE SCALE GENOMIC DNA]</scope>
    <source>
        <strain evidence="3 4">DSM 11590</strain>
    </source>
</reference>
<dbReference type="SUPFAM" id="SSF52540">
    <property type="entry name" value="P-loop containing nucleoside triphosphate hydrolases"/>
    <property type="match status" value="1"/>
</dbReference>
<dbReference type="NCBIfam" id="NF040713">
    <property type="entry name" value="ZapE"/>
    <property type="match status" value="1"/>
</dbReference>
<keyword evidence="3" id="KW-0132">Cell division</keyword>
<dbReference type="Proteomes" id="UP000544872">
    <property type="component" value="Unassembled WGS sequence"/>
</dbReference>
<dbReference type="PANTHER" id="PTHR12169">
    <property type="entry name" value="ATPASE N2B"/>
    <property type="match status" value="1"/>
</dbReference>
<dbReference type="AlphaFoldDB" id="A0A7W9ZE65"/>